<keyword evidence="10" id="KW-0732">Signal</keyword>
<keyword evidence="6 8" id="KW-0472">Membrane</keyword>
<comment type="caution">
    <text evidence="13">The sequence shown here is derived from an EMBL/GenBank/DDBJ whole genome shotgun (WGS) entry which is preliminary data.</text>
</comment>
<accession>A0ABU7WG71</accession>
<evidence type="ECO:0000256" key="9">
    <source>
        <dbReference type="RuleBase" id="RU003357"/>
    </source>
</evidence>
<feature type="domain" description="TonB-dependent receptor plug" evidence="12">
    <location>
        <begin position="57"/>
        <end position="174"/>
    </location>
</feature>
<protein>
    <submittedName>
        <fullName evidence="13">TonB-dependent receptor</fullName>
    </submittedName>
</protein>
<dbReference type="EMBL" id="JAZHBM010000002">
    <property type="protein sequence ID" value="MEF3082962.1"/>
    <property type="molecule type" value="Genomic_DNA"/>
</dbReference>
<dbReference type="SUPFAM" id="SSF56935">
    <property type="entry name" value="Porins"/>
    <property type="match status" value="1"/>
</dbReference>
<keyword evidence="2 8" id="KW-0813">Transport</keyword>
<comment type="similarity">
    <text evidence="8 9">Belongs to the TonB-dependent receptor family.</text>
</comment>
<dbReference type="InterPro" id="IPR012910">
    <property type="entry name" value="Plug_dom"/>
</dbReference>
<dbReference type="Gene3D" id="2.170.130.10">
    <property type="entry name" value="TonB-dependent receptor, plug domain"/>
    <property type="match status" value="1"/>
</dbReference>
<reference evidence="13 14" key="1">
    <citation type="submission" date="2024-01" db="EMBL/GenBank/DDBJ databases">
        <title>Novel species of the genus Luteimonas isolated from rivers.</title>
        <authorList>
            <person name="Lu H."/>
        </authorList>
    </citation>
    <scope>NUCLEOTIDE SEQUENCE [LARGE SCALE GENOMIC DNA]</scope>
    <source>
        <strain evidence="13 14">SMYT11W</strain>
    </source>
</reference>
<dbReference type="Proteomes" id="UP001358324">
    <property type="component" value="Unassembled WGS sequence"/>
</dbReference>
<feature type="domain" description="TonB-dependent receptor-like beta-barrel" evidence="11">
    <location>
        <begin position="341"/>
        <end position="904"/>
    </location>
</feature>
<evidence type="ECO:0000259" key="11">
    <source>
        <dbReference type="Pfam" id="PF00593"/>
    </source>
</evidence>
<keyword evidence="14" id="KW-1185">Reference proteome</keyword>
<dbReference type="PANTHER" id="PTHR47234:SF1">
    <property type="entry name" value="TONB-DEPENDENT RECEPTOR"/>
    <property type="match status" value="1"/>
</dbReference>
<keyword evidence="4 8" id="KW-0812">Transmembrane</keyword>
<keyword evidence="3 8" id="KW-1134">Transmembrane beta strand</keyword>
<gene>
    <name evidence="13" type="ORF">V3391_12175</name>
</gene>
<evidence type="ECO:0000256" key="6">
    <source>
        <dbReference type="ARBA" id="ARBA00023136"/>
    </source>
</evidence>
<name>A0ABU7WG71_9GAMM</name>
<dbReference type="RefSeq" id="WP_332078659.1">
    <property type="nucleotide sequence ID" value="NZ_JAZHBM010000002.1"/>
</dbReference>
<keyword evidence="13" id="KW-0675">Receptor</keyword>
<evidence type="ECO:0000256" key="2">
    <source>
        <dbReference type="ARBA" id="ARBA00022448"/>
    </source>
</evidence>
<dbReference type="InterPro" id="IPR036942">
    <property type="entry name" value="Beta-barrel_TonB_sf"/>
</dbReference>
<dbReference type="PROSITE" id="PS52016">
    <property type="entry name" value="TONB_DEPENDENT_REC_3"/>
    <property type="match status" value="1"/>
</dbReference>
<evidence type="ECO:0000256" key="8">
    <source>
        <dbReference type="PROSITE-ProRule" id="PRU01360"/>
    </source>
</evidence>
<dbReference type="Pfam" id="PF07715">
    <property type="entry name" value="Plug"/>
    <property type="match status" value="1"/>
</dbReference>
<evidence type="ECO:0000256" key="1">
    <source>
        <dbReference type="ARBA" id="ARBA00004571"/>
    </source>
</evidence>
<sequence>MISSQSLSRHRLTSALATALLIPFAAFAQESAQSGSDQATTLDKVTVTGSLIPQSQIETFTPVTVVSAEDIQLRGFQSVADILQQSTFSTGGLQGGQTSASFTQGAEAAGMFSLDPGYTKYLINGRPMSNYPALYNGSDTFNNISGIPVALVERIEILPGGQSSLYGSDAIAGVVNVILKKDIDGGEFTVRGGWFPDGGGASTRFTFADSFGTADGRLRSLFGLQVEQRDPIWGYQRDLTREYNTRGYSAPIAGRDFVVLDAITNGYYFTDPNDCANTTGQFGGTTGKQTREGFGEYCGSFASPGYRTLRNGKESTQLYSYTTFDLNEGTQLYAEVLGNYEETQYATGAGYTWWGTGASYGAFYDPDIGELVNLQRGFAPEDIGGRGYEDILNTDRNKAYTVTIGANGVLGNWDYDAYLSRAEYKLTERSWVRFADPINSWFEENVLGPQLGVDPFYDFYPIFRPDYAAFYSPISPNDFASFTGFVNSESRTWNNLAHVQFTNGSLFSLPGGDAGFAVVAEAGNEGWDYSPDARMLEDPDTLESEIWGQTSVNGAGRRTRYAVTSELRLPVFDPLTVTLAGRYDAFDIGGTTVDKPTYSLGVEYRPIESLLVRGKYGTAFRAPSLADVFQGVSGYYAYNTDYYRCSLDGFTPADTDDCLYDSVQYFGQQSGNTDLEPITADVWNAGFVWAPFNNLSLSVDYFSWDIRNEVKRLTGDQLLLSEYYCQTGDTGGAPVTSCDNVADWVRRSATGQLDAVFTPKVNIASQKLRALTASANYLLNAGSVGDFAFAANYTNNLEHTLVTQPGEDALDLLRDPEAMWIYDSFAKTRTDASVAWNKGDWTTTLYANRIGSTPNYLAYAGGGYDYVHPSGERAGKWGGYTTYNLSVNWRALDNLTFAVLVNNVFDKSPDFQAQNYPGTSTTPYNNYLYNPYGRSIYLEAKYRFGQ</sequence>
<evidence type="ECO:0000256" key="7">
    <source>
        <dbReference type="ARBA" id="ARBA00023237"/>
    </source>
</evidence>
<keyword evidence="7 8" id="KW-0998">Cell outer membrane</keyword>
<dbReference type="InterPro" id="IPR000531">
    <property type="entry name" value="Beta-barrel_TonB"/>
</dbReference>
<evidence type="ECO:0000256" key="3">
    <source>
        <dbReference type="ARBA" id="ARBA00022452"/>
    </source>
</evidence>
<evidence type="ECO:0000313" key="13">
    <source>
        <dbReference type="EMBL" id="MEF3082962.1"/>
    </source>
</evidence>
<evidence type="ECO:0000256" key="5">
    <source>
        <dbReference type="ARBA" id="ARBA00023077"/>
    </source>
</evidence>
<organism evidence="13 14">
    <name type="scientific">Luteimonas flava</name>
    <dbReference type="NCBI Taxonomy" id="3115822"/>
    <lineage>
        <taxon>Bacteria</taxon>
        <taxon>Pseudomonadati</taxon>
        <taxon>Pseudomonadota</taxon>
        <taxon>Gammaproteobacteria</taxon>
        <taxon>Lysobacterales</taxon>
        <taxon>Lysobacteraceae</taxon>
        <taxon>Luteimonas</taxon>
    </lineage>
</organism>
<evidence type="ECO:0000256" key="10">
    <source>
        <dbReference type="SAM" id="SignalP"/>
    </source>
</evidence>
<proteinExistence type="inferred from homology"/>
<feature type="signal peptide" evidence="10">
    <location>
        <begin position="1"/>
        <end position="28"/>
    </location>
</feature>
<dbReference type="PANTHER" id="PTHR47234">
    <property type="match status" value="1"/>
</dbReference>
<evidence type="ECO:0000259" key="12">
    <source>
        <dbReference type="Pfam" id="PF07715"/>
    </source>
</evidence>
<dbReference type="InterPro" id="IPR037066">
    <property type="entry name" value="Plug_dom_sf"/>
</dbReference>
<evidence type="ECO:0000256" key="4">
    <source>
        <dbReference type="ARBA" id="ARBA00022692"/>
    </source>
</evidence>
<feature type="chain" id="PRO_5045255013" evidence="10">
    <location>
        <begin position="29"/>
        <end position="946"/>
    </location>
</feature>
<dbReference type="Pfam" id="PF00593">
    <property type="entry name" value="TonB_dep_Rec_b-barrel"/>
    <property type="match status" value="1"/>
</dbReference>
<dbReference type="InterPro" id="IPR039426">
    <property type="entry name" value="TonB-dep_rcpt-like"/>
</dbReference>
<dbReference type="Gene3D" id="2.40.170.20">
    <property type="entry name" value="TonB-dependent receptor, beta-barrel domain"/>
    <property type="match status" value="1"/>
</dbReference>
<evidence type="ECO:0000313" key="14">
    <source>
        <dbReference type="Proteomes" id="UP001358324"/>
    </source>
</evidence>
<keyword evidence="5 9" id="KW-0798">TonB box</keyword>
<comment type="subcellular location">
    <subcellularLocation>
        <location evidence="1 8">Cell outer membrane</location>
        <topology evidence="1 8">Multi-pass membrane protein</topology>
    </subcellularLocation>
</comment>